<feature type="domain" description="HMG box" evidence="3">
    <location>
        <begin position="188"/>
        <end position="284"/>
    </location>
</feature>
<gene>
    <name evidence="4" type="ORF">BD626DRAFT_437602</name>
</gene>
<sequence length="288" mass="32044">MFFPSLASVARMRLGALPSTLQTAVRLLPPSYAPGARAFTTTTRIAFLTKTAVDPEAKPRKKAPAKKSAKKVTTAEATKEKTVKAKKPKPKPQEKLKPKKAVKAKKPEPFVVTKDMMPPSRTSARAISLYFQEKYLREGKPSSRTEAQDMMRAGAAEFNQLPESEKLTYSAAAAKLGEERRAAYDEWAKRPDAAKILRTLNARRRKRGQLRLYIPVALRKKTPPNAYTLFVKDFCSGGSQLGRSSVFSAAGAQWKTLPADEKQKYTDRAVLEKERLMKEHLVDNAHAA</sequence>
<feature type="region of interest" description="Disordered" evidence="2">
    <location>
        <begin position="54"/>
        <end position="105"/>
    </location>
</feature>
<dbReference type="PROSITE" id="PS50118">
    <property type="entry name" value="HMG_BOX_2"/>
    <property type="match status" value="1"/>
</dbReference>
<accession>A0A550C2T2</accession>
<dbReference type="Proteomes" id="UP000320762">
    <property type="component" value="Unassembled WGS sequence"/>
</dbReference>
<proteinExistence type="predicted"/>
<dbReference type="SMART" id="SM00398">
    <property type="entry name" value="HMG"/>
    <property type="match status" value="2"/>
</dbReference>
<evidence type="ECO:0000313" key="5">
    <source>
        <dbReference type="Proteomes" id="UP000320762"/>
    </source>
</evidence>
<name>A0A550C2T2_9AGAR</name>
<dbReference type="AlphaFoldDB" id="A0A550C2T2"/>
<keyword evidence="1" id="KW-0238">DNA-binding</keyword>
<dbReference type="OrthoDB" id="1919336at2759"/>
<dbReference type="InterPro" id="IPR009071">
    <property type="entry name" value="HMG_box_dom"/>
</dbReference>
<evidence type="ECO:0000313" key="4">
    <source>
        <dbReference type="EMBL" id="TRM59093.1"/>
    </source>
</evidence>
<evidence type="ECO:0000256" key="2">
    <source>
        <dbReference type="SAM" id="MobiDB-lite"/>
    </source>
</evidence>
<dbReference type="STRING" id="97359.A0A550C2T2"/>
<feature type="DNA-binding region" description="HMG box" evidence="1">
    <location>
        <begin position="188"/>
        <end position="284"/>
    </location>
</feature>
<dbReference type="GO" id="GO:0003677">
    <property type="term" value="F:DNA binding"/>
    <property type="evidence" value="ECO:0007669"/>
    <property type="project" value="UniProtKB-UniRule"/>
</dbReference>
<dbReference type="GO" id="GO:0005634">
    <property type="term" value="C:nucleus"/>
    <property type="evidence" value="ECO:0007669"/>
    <property type="project" value="UniProtKB-UniRule"/>
</dbReference>
<dbReference type="SUPFAM" id="SSF47095">
    <property type="entry name" value="HMG-box"/>
    <property type="match status" value="2"/>
</dbReference>
<comment type="caution">
    <text evidence="4">The sequence shown here is derived from an EMBL/GenBank/DDBJ whole genome shotgun (WGS) entry which is preliminary data.</text>
</comment>
<keyword evidence="5" id="KW-1185">Reference proteome</keyword>
<reference evidence="4 5" key="1">
    <citation type="journal article" date="2019" name="New Phytol.">
        <title>Comparative genomics reveals unique wood-decay strategies and fruiting body development in the Schizophyllaceae.</title>
        <authorList>
            <person name="Almasi E."/>
            <person name="Sahu N."/>
            <person name="Krizsan K."/>
            <person name="Balint B."/>
            <person name="Kovacs G.M."/>
            <person name="Kiss B."/>
            <person name="Cseklye J."/>
            <person name="Drula E."/>
            <person name="Henrissat B."/>
            <person name="Nagy I."/>
            <person name="Chovatia M."/>
            <person name="Adam C."/>
            <person name="LaButti K."/>
            <person name="Lipzen A."/>
            <person name="Riley R."/>
            <person name="Grigoriev I.V."/>
            <person name="Nagy L.G."/>
        </authorList>
    </citation>
    <scope>NUCLEOTIDE SEQUENCE [LARGE SCALE GENOMIC DNA]</scope>
    <source>
        <strain evidence="4 5">NL-1724</strain>
    </source>
</reference>
<organism evidence="4 5">
    <name type="scientific">Schizophyllum amplum</name>
    <dbReference type="NCBI Taxonomy" id="97359"/>
    <lineage>
        <taxon>Eukaryota</taxon>
        <taxon>Fungi</taxon>
        <taxon>Dikarya</taxon>
        <taxon>Basidiomycota</taxon>
        <taxon>Agaricomycotina</taxon>
        <taxon>Agaricomycetes</taxon>
        <taxon>Agaricomycetidae</taxon>
        <taxon>Agaricales</taxon>
        <taxon>Schizophyllaceae</taxon>
        <taxon>Schizophyllum</taxon>
    </lineage>
</organism>
<dbReference type="InterPro" id="IPR036910">
    <property type="entry name" value="HMG_box_dom_sf"/>
</dbReference>
<dbReference type="Pfam" id="PF00505">
    <property type="entry name" value="HMG_box"/>
    <property type="match status" value="1"/>
</dbReference>
<feature type="compositionally biased region" description="Basic residues" evidence="2">
    <location>
        <begin position="59"/>
        <end position="70"/>
    </location>
</feature>
<evidence type="ECO:0000256" key="1">
    <source>
        <dbReference type="PROSITE-ProRule" id="PRU00267"/>
    </source>
</evidence>
<dbReference type="EMBL" id="VDMD01000031">
    <property type="protein sequence ID" value="TRM59093.1"/>
    <property type="molecule type" value="Genomic_DNA"/>
</dbReference>
<dbReference type="Gene3D" id="1.10.30.10">
    <property type="entry name" value="High mobility group box domain"/>
    <property type="match status" value="2"/>
</dbReference>
<evidence type="ECO:0000259" key="3">
    <source>
        <dbReference type="PROSITE" id="PS50118"/>
    </source>
</evidence>
<protein>
    <recommendedName>
        <fullName evidence="3">HMG box domain-containing protein</fullName>
    </recommendedName>
</protein>
<keyword evidence="1" id="KW-0539">Nucleus</keyword>